<feature type="binding site" evidence="1">
    <location>
        <position position="64"/>
    </location>
    <ligand>
        <name>2-oxoglutarate</name>
        <dbReference type="ChEBI" id="CHEBI:16810"/>
    </ligand>
</feature>
<reference evidence="3" key="2">
    <citation type="journal article" date="2023" name="IMA Fungus">
        <title>Comparative genomic study of the Penicillium genus elucidates a diverse pangenome and 15 lateral gene transfer events.</title>
        <authorList>
            <person name="Petersen C."/>
            <person name="Sorensen T."/>
            <person name="Nielsen M.R."/>
            <person name="Sondergaard T.E."/>
            <person name="Sorensen J.L."/>
            <person name="Fitzpatrick D.A."/>
            <person name="Frisvad J.C."/>
            <person name="Nielsen K.L."/>
        </authorList>
    </citation>
    <scope>NUCLEOTIDE SEQUENCE</scope>
    <source>
        <strain evidence="3">IBT 29677</strain>
    </source>
</reference>
<dbReference type="InterPro" id="IPR037151">
    <property type="entry name" value="AlkB-like_sf"/>
</dbReference>
<evidence type="ECO:0000313" key="4">
    <source>
        <dbReference type="Proteomes" id="UP001147747"/>
    </source>
</evidence>
<sequence length="233" mass="26459">MTGHFLKNIGLPYSFVVPVQSEAFMDTHPDVLLAHSRLVWITKKIAAGHDEEYQEPNELLLVGYKKKMDMGYHDDGEKVLGPTVATLSLGATSTMFLRMKTKYFTGLHQTGNGINLLKDDPVLPGCLLYDSRRALKEQYEQGLLTELEYDEGRRKILKSTSDSFPRIKMELHHGHMVVMHGADLQRYYEHSVVPDGGLRFAATARYIKEHTVKPEDIWMGRYELPSGQAYSGE</sequence>
<evidence type="ECO:0000313" key="3">
    <source>
        <dbReference type="EMBL" id="KAJ5388567.1"/>
    </source>
</evidence>
<feature type="domain" description="Fe2OG dioxygenase" evidence="2">
    <location>
        <begin position="55"/>
        <end position="208"/>
    </location>
</feature>
<protein>
    <recommendedName>
        <fullName evidence="2">Fe2OG dioxygenase domain-containing protein</fullName>
    </recommendedName>
</protein>
<dbReference type="Pfam" id="PF13532">
    <property type="entry name" value="2OG-FeII_Oxy_2"/>
    <property type="match status" value="1"/>
</dbReference>
<dbReference type="InterPro" id="IPR005123">
    <property type="entry name" value="Oxoglu/Fe-dep_dioxygenase_dom"/>
</dbReference>
<dbReference type="GeneID" id="81374725"/>
<feature type="binding site" evidence="1">
    <location>
        <position position="73"/>
    </location>
    <ligand>
        <name>2-oxoglutarate</name>
        <dbReference type="ChEBI" id="CHEBI:16810"/>
    </ligand>
</feature>
<feature type="binding site" evidence="1">
    <location>
        <position position="190"/>
    </location>
    <ligand>
        <name>2-oxoglutarate</name>
        <dbReference type="ChEBI" id="CHEBI:16810"/>
    </ligand>
</feature>
<dbReference type="GO" id="GO:0008198">
    <property type="term" value="F:ferrous iron binding"/>
    <property type="evidence" value="ECO:0007669"/>
    <property type="project" value="TreeGrafter"/>
</dbReference>
<dbReference type="Gene3D" id="2.60.120.590">
    <property type="entry name" value="Alpha-ketoglutarate-dependent dioxygenase AlkB-like"/>
    <property type="match status" value="1"/>
</dbReference>
<dbReference type="OrthoDB" id="2163491at2759"/>
<accession>A0A9X0B5A8</accession>
<dbReference type="AlphaFoldDB" id="A0A9X0B5A8"/>
<keyword evidence="4" id="KW-1185">Reference proteome</keyword>
<dbReference type="RefSeq" id="XP_056486365.1">
    <property type="nucleotide sequence ID" value="XM_056635745.1"/>
</dbReference>
<dbReference type="EMBL" id="JAPZBU010000009">
    <property type="protein sequence ID" value="KAJ5388567.1"/>
    <property type="molecule type" value="Genomic_DNA"/>
</dbReference>
<comment type="caution">
    <text evidence="3">The sequence shown here is derived from an EMBL/GenBank/DDBJ whole genome shotgun (WGS) entry which is preliminary data.</text>
</comment>
<organism evidence="3 4">
    <name type="scientific">Penicillium cosmopolitanum</name>
    <dbReference type="NCBI Taxonomy" id="1131564"/>
    <lineage>
        <taxon>Eukaryota</taxon>
        <taxon>Fungi</taxon>
        <taxon>Dikarya</taxon>
        <taxon>Ascomycota</taxon>
        <taxon>Pezizomycotina</taxon>
        <taxon>Eurotiomycetes</taxon>
        <taxon>Eurotiomycetidae</taxon>
        <taxon>Eurotiales</taxon>
        <taxon>Aspergillaceae</taxon>
        <taxon>Penicillium</taxon>
    </lineage>
</organism>
<proteinExistence type="predicted"/>
<reference evidence="3" key="1">
    <citation type="submission" date="2022-12" db="EMBL/GenBank/DDBJ databases">
        <authorList>
            <person name="Petersen C."/>
        </authorList>
    </citation>
    <scope>NUCLEOTIDE SEQUENCE</scope>
    <source>
        <strain evidence="3">IBT 29677</strain>
    </source>
</reference>
<evidence type="ECO:0000259" key="2">
    <source>
        <dbReference type="PROSITE" id="PS51471"/>
    </source>
</evidence>
<dbReference type="SUPFAM" id="SSF51197">
    <property type="entry name" value="Clavaminate synthase-like"/>
    <property type="match status" value="1"/>
</dbReference>
<dbReference type="GO" id="GO:0006307">
    <property type="term" value="P:DNA alkylation repair"/>
    <property type="evidence" value="ECO:0007669"/>
    <property type="project" value="TreeGrafter"/>
</dbReference>
<dbReference type="GO" id="GO:0035516">
    <property type="term" value="F:broad specificity oxidative DNA demethylase activity"/>
    <property type="evidence" value="ECO:0007669"/>
    <property type="project" value="TreeGrafter"/>
</dbReference>
<dbReference type="PANTHER" id="PTHR31573:SF4">
    <property type="entry name" value="FE2OG DIOXYGENASE DOMAIN-CONTAINING PROTEIN"/>
    <property type="match status" value="1"/>
</dbReference>
<gene>
    <name evidence="3" type="ORF">N7509_011108</name>
</gene>
<dbReference type="GO" id="GO:0051747">
    <property type="term" value="F:cytosine C-5 DNA demethylase activity"/>
    <property type="evidence" value="ECO:0007669"/>
    <property type="project" value="TreeGrafter"/>
</dbReference>
<dbReference type="InterPro" id="IPR032852">
    <property type="entry name" value="ALKBH2"/>
</dbReference>
<dbReference type="PROSITE" id="PS51471">
    <property type="entry name" value="FE2OG_OXY"/>
    <property type="match status" value="1"/>
</dbReference>
<evidence type="ECO:0000256" key="1">
    <source>
        <dbReference type="PIRSR" id="PIRSR632852-1"/>
    </source>
</evidence>
<name>A0A9X0B5A8_9EURO</name>
<dbReference type="Proteomes" id="UP001147747">
    <property type="component" value="Unassembled WGS sequence"/>
</dbReference>
<dbReference type="PANTHER" id="PTHR31573">
    <property type="entry name" value="ALPHA-KETOGLUTARATE-DEPENDENT DIOXYGENASE ALKB HOMOLOG 2"/>
    <property type="match status" value="1"/>
</dbReference>
<dbReference type="InterPro" id="IPR027450">
    <property type="entry name" value="AlkB-like"/>
</dbReference>